<dbReference type="Proteomes" id="UP000505355">
    <property type="component" value="Chromosome"/>
</dbReference>
<dbReference type="AlphaFoldDB" id="A0A7D4TYS5"/>
<dbReference type="EMBL" id="CP054139">
    <property type="protein sequence ID" value="QKJ31597.1"/>
    <property type="molecule type" value="Genomic_DNA"/>
</dbReference>
<name>A0A7D4TYS5_9SPHI</name>
<evidence type="ECO:0000259" key="2">
    <source>
        <dbReference type="PROSITE" id="PS51724"/>
    </source>
</evidence>
<proteinExistence type="predicted"/>
<keyword evidence="1" id="KW-0732">Signal</keyword>
<keyword evidence="4" id="KW-1185">Reference proteome</keyword>
<gene>
    <name evidence="3" type="ORF">HQ865_18110</name>
</gene>
<evidence type="ECO:0000313" key="4">
    <source>
        <dbReference type="Proteomes" id="UP000505355"/>
    </source>
</evidence>
<dbReference type="RefSeq" id="WP_173416256.1">
    <property type="nucleotide sequence ID" value="NZ_CP054139.1"/>
</dbReference>
<sequence>MKQTASYYQALSKIIGCCLLFTLLATTTKAQTRGKVEVDKDPRIDTLAARKLEKGSSAGSVASTGYSGISTDGYRVQFFSGSSRDDAYAAQERFRQKYPDIRTYVSYREPSFKVHAGDFRTRMEAAKLMQELRGKFTSLFIISEKINPPEK</sequence>
<dbReference type="Pfam" id="PF05036">
    <property type="entry name" value="SPOR"/>
    <property type="match status" value="1"/>
</dbReference>
<accession>A0A7D4TYS5</accession>
<dbReference type="GO" id="GO:0042834">
    <property type="term" value="F:peptidoglycan binding"/>
    <property type="evidence" value="ECO:0007669"/>
    <property type="project" value="InterPro"/>
</dbReference>
<feature type="chain" id="PRO_5028820578" evidence="1">
    <location>
        <begin position="31"/>
        <end position="151"/>
    </location>
</feature>
<dbReference type="PROSITE" id="PS51724">
    <property type="entry name" value="SPOR"/>
    <property type="match status" value="1"/>
</dbReference>
<dbReference type="InterPro" id="IPR036680">
    <property type="entry name" value="SPOR-like_sf"/>
</dbReference>
<feature type="signal peptide" evidence="1">
    <location>
        <begin position="1"/>
        <end position="30"/>
    </location>
</feature>
<organism evidence="3 4">
    <name type="scientific">Mucilaginibacter mali</name>
    <dbReference type="NCBI Taxonomy" id="2740462"/>
    <lineage>
        <taxon>Bacteria</taxon>
        <taxon>Pseudomonadati</taxon>
        <taxon>Bacteroidota</taxon>
        <taxon>Sphingobacteriia</taxon>
        <taxon>Sphingobacteriales</taxon>
        <taxon>Sphingobacteriaceae</taxon>
        <taxon>Mucilaginibacter</taxon>
    </lineage>
</organism>
<evidence type="ECO:0000313" key="3">
    <source>
        <dbReference type="EMBL" id="QKJ31597.1"/>
    </source>
</evidence>
<dbReference type="SUPFAM" id="SSF110997">
    <property type="entry name" value="Sporulation related repeat"/>
    <property type="match status" value="1"/>
</dbReference>
<dbReference type="InterPro" id="IPR007730">
    <property type="entry name" value="SPOR-like_dom"/>
</dbReference>
<dbReference type="Gene3D" id="3.30.70.1070">
    <property type="entry name" value="Sporulation related repeat"/>
    <property type="match status" value="1"/>
</dbReference>
<protein>
    <submittedName>
        <fullName evidence="3">SPOR domain-containing protein</fullName>
    </submittedName>
</protein>
<dbReference type="KEGG" id="mmab:HQ865_18110"/>
<reference evidence="3 4" key="1">
    <citation type="submission" date="2020-05" db="EMBL/GenBank/DDBJ databases">
        <title>Mucilaginibacter mali sp. nov.</title>
        <authorList>
            <person name="Kim H.S."/>
            <person name="Lee K.C."/>
            <person name="Suh M.K."/>
            <person name="Kim J.-S."/>
            <person name="Han K.-I."/>
            <person name="Eom M.K."/>
            <person name="Shin Y.K."/>
            <person name="Lee J.-S."/>
        </authorList>
    </citation>
    <scope>NUCLEOTIDE SEQUENCE [LARGE SCALE GENOMIC DNA]</scope>
    <source>
        <strain evidence="3 4">G2-14</strain>
    </source>
</reference>
<feature type="domain" description="SPOR" evidence="2">
    <location>
        <begin position="68"/>
        <end position="148"/>
    </location>
</feature>
<evidence type="ECO:0000256" key="1">
    <source>
        <dbReference type="SAM" id="SignalP"/>
    </source>
</evidence>